<dbReference type="GO" id="GO:0103068">
    <property type="term" value="F:leukotriene C4 gamma-glutamyl transferase activity"/>
    <property type="evidence" value="ECO:0007669"/>
    <property type="project" value="UniProtKB-EC"/>
</dbReference>
<feature type="binding site" evidence="2">
    <location>
        <position position="114"/>
    </location>
    <ligand>
        <name>L-glutamate</name>
        <dbReference type="ChEBI" id="CHEBI:29985"/>
    </ligand>
</feature>
<evidence type="ECO:0000256" key="1">
    <source>
        <dbReference type="PIRSR" id="PIRSR600101-1"/>
    </source>
</evidence>
<dbReference type="EC" id="3.4.19.13" evidence="3"/>
<dbReference type="InterPro" id="IPR043138">
    <property type="entry name" value="GGT_lsub"/>
</dbReference>
<feature type="active site" description="Nucleophile" evidence="1">
    <location>
        <position position="393"/>
    </location>
</feature>
<comment type="function">
    <text evidence="3">Gamma-glutamyltransferase.</text>
</comment>
<evidence type="ECO:0000313" key="5">
    <source>
        <dbReference type="EMBL" id="KAJ5724416.1"/>
    </source>
</evidence>
<keyword evidence="3" id="KW-0012">Acyltransferase</keyword>
<organism evidence="5 6">
    <name type="scientific">Penicillium malachiteum</name>
    <dbReference type="NCBI Taxonomy" id="1324776"/>
    <lineage>
        <taxon>Eukaryota</taxon>
        <taxon>Fungi</taxon>
        <taxon>Dikarya</taxon>
        <taxon>Ascomycota</taxon>
        <taxon>Pezizomycotina</taxon>
        <taxon>Eurotiomycetes</taxon>
        <taxon>Eurotiomycetidae</taxon>
        <taxon>Eurotiales</taxon>
        <taxon>Aspergillaceae</taxon>
        <taxon>Penicillium</taxon>
    </lineage>
</organism>
<sequence>LGLFGLLSVLLLVIQLRKVIATPKGSLLLNGEDDSQSRLYRNLGPGKVGAVASENALCSQYGIDMLKMGGNAADALVATQLCVGVTGMYHSGIGGGSFMIVRAPDGSYEFIDSRETAPSAAFEDMFKNNSDAAVYGGLASGVPGEIRGLEYLHKNYGSLPWSTVLQPAIRTARDGFPVGQDLVRYMNAAVKISPDEDFLSKDPEFAEDFAPNGTRLGLGDTITRKRLAGTFETIAEQGPDAFYSGPIAETMIKAVQKANGTMILEDLANYKIAVRNVSQIDYRGYTVTGATSPSSGSVVLSMLKILETYPDFFTSESSLNLSTHRMDEAIRFGYGQRTELGDPDFVPGMVDYERDLLKQSTVDAIRKKISDTHTLDVSAYDPSGIESLDTPGTSHVVSADHSGLAISSISTINLLFGSHVMVPETGIIMNNEMDGSSNSFGYVPSESNFIRPGKRPMSSMTPVIVTRPDGNVFLLAGAAGGSRIITATLQSVINSIDRGLAAAEALAEPRLHDQLIPNQVVFEYSFDNSTVAFMEERGHNVTWIASAQSSAQLIRVLPNGTFDAAGEPRQLNAAGYSI</sequence>
<feature type="binding site" evidence="2">
    <location>
        <begin position="411"/>
        <end position="413"/>
    </location>
    <ligand>
        <name>L-glutamate</name>
        <dbReference type="ChEBI" id="CHEBI:29985"/>
    </ligand>
</feature>
<evidence type="ECO:0000256" key="2">
    <source>
        <dbReference type="PIRSR" id="PIRSR600101-2"/>
    </source>
</evidence>
<dbReference type="Proteomes" id="UP001215712">
    <property type="component" value="Unassembled WGS sequence"/>
</dbReference>
<dbReference type="GO" id="GO:0036374">
    <property type="term" value="F:glutathione hydrolase activity"/>
    <property type="evidence" value="ECO:0007669"/>
    <property type="project" value="UniProtKB-UniRule"/>
</dbReference>
<dbReference type="EMBL" id="JAQJAN010000008">
    <property type="protein sequence ID" value="KAJ5724416.1"/>
    <property type="molecule type" value="Genomic_DNA"/>
</dbReference>
<dbReference type="InterPro" id="IPR029055">
    <property type="entry name" value="Ntn_hydrolases_N"/>
</dbReference>
<keyword evidence="3" id="KW-0808">Transferase</keyword>
<dbReference type="GO" id="GO:0005886">
    <property type="term" value="C:plasma membrane"/>
    <property type="evidence" value="ECO:0007669"/>
    <property type="project" value="TreeGrafter"/>
</dbReference>
<proteinExistence type="predicted"/>
<feature type="binding site" evidence="2">
    <location>
        <begin position="458"/>
        <end position="459"/>
    </location>
    <ligand>
        <name>L-glutamate</name>
        <dbReference type="ChEBI" id="CHEBI:29985"/>
    </ligand>
</feature>
<comment type="catalytic activity">
    <reaction evidence="3">
        <text>glutathione + H2O = L-cysteinylglycine + L-glutamate</text>
        <dbReference type="Rhea" id="RHEA:28807"/>
        <dbReference type="ChEBI" id="CHEBI:15377"/>
        <dbReference type="ChEBI" id="CHEBI:29985"/>
        <dbReference type="ChEBI" id="CHEBI:57925"/>
        <dbReference type="ChEBI" id="CHEBI:61694"/>
        <dbReference type="EC" id="3.4.19.13"/>
    </reaction>
</comment>
<dbReference type="SUPFAM" id="SSF56235">
    <property type="entry name" value="N-terminal nucleophile aminohydrolases (Ntn hydrolases)"/>
    <property type="match status" value="1"/>
</dbReference>
<comment type="catalytic activity">
    <reaction evidence="3">
        <text>an N-terminal (5-L-glutamyl)-[peptide] + an alpha-amino acid = 5-L-glutamyl amino acid + an N-terminal L-alpha-aminoacyl-[peptide]</text>
        <dbReference type="Rhea" id="RHEA:23904"/>
        <dbReference type="Rhea" id="RHEA-COMP:9780"/>
        <dbReference type="Rhea" id="RHEA-COMP:9795"/>
        <dbReference type="ChEBI" id="CHEBI:77644"/>
        <dbReference type="ChEBI" id="CHEBI:78597"/>
        <dbReference type="ChEBI" id="CHEBI:78599"/>
        <dbReference type="ChEBI" id="CHEBI:78608"/>
        <dbReference type="EC" id="2.3.2.2"/>
    </reaction>
</comment>
<dbReference type="InterPro" id="IPR043137">
    <property type="entry name" value="GGT_ssub_C"/>
</dbReference>
<dbReference type="Gene3D" id="1.10.246.130">
    <property type="match status" value="1"/>
</dbReference>
<dbReference type="PANTHER" id="PTHR11686:SF62">
    <property type="entry name" value="GLUTATHIONE HYDROLASE"/>
    <property type="match status" value="1"/>
</dbReference>
<gene>
    <name evidence="5" type="ORF">N7493_006144</name>
</gene>
<accession>A0AAD6HK31</accession>
<feature type="binding site" evidence="2">
    <location>
        <position position="481"/>
    </location>
    <ligand>
        <name>L-glutamate</name>
        <dbReference type="ChEBI" id="CHEBI:29985"/>
    </ligand>
</feature>
<keyword evidence="6" id="KW-1185">Reference proteome</keyword>
<feature type="non-terminal residue" evidence="5">
    <location>
        <position position="578"/>
    </location>
</feature>
<dbReference type="GO" id="GO:0006751">
    <property type="term" value="P:glutathione catabolic process"/>
    <property type="evidence" value="ECO:0007669"/>
    <property type="project" value="UniProtKB-UniRule"/>
</dbReference>
<dbReference type="EC" id="2.3.2.2" evidence="3"/>
<dbReference type="Gene3D" id="3.60.20.40">
    <property type="match status" value="1"/>
</dbReference>
<dbReference type="PRINTS" id="PR01210">
    <property type="entry name" value="GGTRANSPTASE"/>
</dbReference>
<dbReference type="Pfam" id="PF01019">
    <property type="entry name" value="G_glu_transpept"/>
    <property type="match status" value="1"/>
</dbReference>
<keyword evidence="4" id="KW-0732">Signal</keyword>
<evidence type="ECO:0000256" key="3">
    <source>
        <dbReference type="RuleBase" id="RU368068"/>
    </source>
</evidence>
<keyword evidence="3" id="KW-0378">Hydrolase</keyword>
<comment type="catalytic activity">
    <reaction evidence="3">
        <text>an S-substituted glutathione + H2O = an S-substituted L-cysteinylglycine + L-glutamate</text>
        <dbReference type="Rhea" id="RHEA:59468"/>
        <dbReference type="ChEBI" id="CHEBI:15377"/>
        <dbReference type="ChEBI" id="CHEBI:29985"/>
        <dbReference type="ChEBI" id="CHEBI:90779"/>
        <dbReference type="ChEBI" id="CHEBI:143103"/>
        <dbReference type="EC" id="3.4.19.13"/>
    </reaction>
</comment>
<dbReference type="FunFam" id="1.10.246.130:FF:000001">
    <property type="entry name" value="Gamma-glutamyltransferase 5 isoform 1"/>
    <property type="match status" value="1"/>
</dbReference>
<protein>
    <recommendedName>
        <fullName evidence="3">Glutathione hydrolase</fullName>
        <ecNumber evidence="3">2.3.2.2</ecNumber>
        <ecNumber evidence="3">3.4.19.13</ecNumber>
    </recommendedName>
    <alternativeName>
        <fullName evidence="3">Gamma-glutamyltransferase</fullName>
    </alternativeName>
</protein>
<dbReference type="AlphaFoldDB" id="A0AAD6HK31"/>
<reference evidence="5" key="2">
    <citation type="submission" date="2023-01" db="EMBL/GenBank/DDBJ databases">
        <authorList>
            <person name="Petersen C."/>
        </authorList>
    </citation>
    <scope>NUCLEOTIDE SEQUENCE</scope>
    <source>
        <strain evidence="5">IBT 17514</strain>
    </source>
</reference>
<evidence type="ECO:0000256" key="4">
    <source>
        <dbReference type="SAM" id="SignalP"/>
    </source>
</evidence>
<dbReference type="InterPro" id="IPR000101">
    <property type="entry name" value="GGT_peptidase"/>
</dbReference>
<comment type="caution">
    <text evidence="5">The sequence shown here is derived from an EMBL/GenBank/DDBJ whole genome shotgun (WGS) entry which is preliminary data.</text>
</comment>
<dbReference type="FunFam" id="3.60.20.40:FF:000008">
    <property type="entry name" value="Gamma-glutamyltranspeptidase (Eurofung)"/>
    <property type="match status" value="1"/>
</dbReference>
<feature type="chain" id="PRO_5042026314" description="Glutathione hydrolase" evidence="4">
    <location>
        <begin position="22"/>
        <end position="578"/>
    </location>
</feature>
<dbReference type="PANTHER" id="PTHR11686">
    <property type="entry name" value="GAMMA GLUTAMYL TRANSPEPTIDASE"/>
    <property type="match status" value="1"/>
</dbReference>
<name>A0AAD6HK31_9EURO</name>
<comment type="pathway">
    <text evidence="3">Mycotoxin biosynthesis.</text>
</comment>
<evidence type="ECO:0000313" key="6">
    <source>
        <dbReference type="Proteomes" id="UP001215712"/>
    </source>
</evidence>
<feature type="signal peptide" evidence="4">
    <location>
        <begin position="1"/>
        <end position="21"/>
    </location>
</feature>
<reference evidence="5" key="1">
    <citation type="journal article" date="2023" name="IMA Fungus">
        <title>Comparative genomic study of the Penicillium genus elucidates a diverse pangenome and 15 lateral gene transfer events.</title>
        <authorList>
            <person name="Petersen C."/>
            <person name="Sorensen T."/>
            <person name="Nielsen M.R."/>
            <person name="Sondergaard T.E."/>
            <person name="Sorensen J.L."/>
            <person name="Fitzpatrick D.A."/>
            <person name="Frisvad J.C."/>
            <person name="Nielsen K.L."/>
        </authorList>
    </citation>
    <scope>NUCLEOTIDE SEQUENCE</scope>
    <source>
        <strain evidence="5">IBT 17514</strain>
    </source>
</reference>
<dbReference type="NCBIfam" id="TIGR00066">
    <property type="entry name" value="g_glut_trans"/>
    <property type="match status" value="1"/>
</dbReference>